<dbReference type="Pfam" id="PF02353">
    <property type="entry name" value="CMAS"/>
    <property type="match status" value="1"/>
</dbReference>
<accession>A0A2M7FDW4</accession>
<feature type="non-terminal residue" evidence="6">
    <location>
        <position position="1"/>
    </location>
</feature>
<dbReference type="GO" id="GO:0006629">
    <property type="term" value="P:lipid metabolic process"/>
    <property type="evidence" value="ECO:0007669"/>
    <property type="project" value="UniProtKB-KW"/>
</dbReference>
<protein>
    <submittedName>
        <fullName evidence="6">Cyclopropane-fatty-acyl-phospholipid synthase</fullName>
        <ecNumber evidence="6">2.1.1.79</ecNumber>
    </submittedName>
</protein>
<dbReference type="EMBL" id="PFFD01000012">
    <property type="protein sequence ID" value="PIV87307.1"/>
    <property type="molecule type" value="Genomic_DNA"/>
</dbReference>
<proteinExistence type="inferred from homology"/>
<gene>
    <name evidence="6" type="ORF">COW49_00265</name>
</gene>
<name>A0A2M7FDW4_9BACT</name>
<dbReference type="GO" id="GO:0008825">
    <property type="term" value="F:cyclopropane-fatty-acyl-phospholipid synthase activity"/>
    <property type="evidence" value="ECO:0007669"/>
    <property type="project" value="UniProtKB-EC"/>
</dbReference>
<evidence type="ECO:0000313" key="7">
    <source>
        <dbReference type="Proteomes" id="UP000228497"/>
    </source>
</evidence>
<dbReference type="SUPFAM" id="SSF53335">
    <property type="entry name" value="S-adenosyl-L-methionine-dependent methyltransferases"/>
    <property type="match status" value="1"/>
</dbReference>
<dbReference type="InterPro" id="IPR050723">
    <property type="entry name" value="CFA/CMAS"/>
</dbReference>
<comment type="similarity">
    <text evidence="1">Belongs to the CFA/CMAS family.</text>
</comment>
<dbReference type="PANTHER" id="PTHR43667:SF1">
    <property type="entry name" value="CYCLOPROPANE-FATTY-ACYL-PHOSPHOLIPID SYNTHASE"/>
    <property type="match status" value="1"/>
</dbReference>
<evidence type="ECO:0000256" key="5">
    <source>
        <dbReference type="ARBA" id="ARBA00023098"/>
    </source>
</evidence>
<reference evidence="7" key="1">
    <citation type="submission" date="2017-09" db="EMBL/GenBank/DDBJ databases">
        <title>Depth-based differentiation of microbial function through sediment-hosted aquifers and enrichment of novel symbionts in the deep terrestrial subsurface.</title>
        <authorList>
            <person name="Probst A.J."/>
            <person name="Ladd B."/>
            <person name="Jarett J.K."/>
            <person name="Geller-Mcgrath D.E."/>
            <person name="Sieber C.M.K."/>
            <person name="Emerson J.B."/>
            <person name="Anantharaman K."/>
            <person name="Thomas B.C."/>
            <person name="Malmstrom R."/>
            <person name="Stieglmeier M."/>
            <person name="Klingl A."/>
            <person name="Woyke T."/>
            <person name="Ryan C.M."/>
            <person name="Banfield J.F."/>
        </authorList>
    </citation>
    <scope>NUCLEOTIDE SEQUENCE [LARGE SCALE GENOMIC DNA]</scope>
</reference>
<evidence type="ECO:0000313" key="6">
    <source>
        <dbReference type="EMBL" id="PIV87307.1"/>
    </source>
</evidence>
<evidence type="ECO:0000256" key="3">
    <source>
        <dbReference type="ARBA" id="ARBA00022679"/>
    </source>
</evidence>
<keyword evidence="4" id="KW-0949">S-adenosyl-L-methionine</keyword>
<dbReference type="InterPro" id="IPR029063">
    <property type="entry name" value="SAM-dependent_MTases_sf"/>
</dbReference>
<organism evidence="6 7">
    <name type="scientific">Candidatus Kaiserbacteria bacterium CG17_big_fil_post_rev_8_21_14_2_50_51_7</name>
    <dbReference type="NCBI Taxonomy" id="1974613"/>
    <lineage>
        <taxon>Bacteria</taxon>
        <taxon>Candidatus Kaiseribacteriota</taxon>
    </lineage>
</organism>
<dbReference type="EC" id="2.1.1.79" evidence="6"/>
<sequence>LAREKCMGLPIEISISDYRDVDEQFDHIVSLGMFEHVGVKNYHGYFKIIRRCLKNKGLFLLHTIGGNVSRTSGDPWTEKYIFPGGMLPSIPQIGKATEGIFVIEDWHNFGADYDKTLMQWFKNFDTVWPKLREKYGDRFYRMWKYYLLVCAGAFRTRNIQLWQIVLSKNGVPGGYRSVR</sequence>
<comment type="caution">
    <text evidence="6">The sequence shown here is derived from an EMBL/GenBank/DDBJ whole genome shotgun (WGS) entry which is preliminary data.</text>
</comment>
<evidence type="ECO:0000256" key="2">
    <source>
        <dbReference type="ARBA" id="ARBA00022603"/>
    </source>
</evidence>
<evidence type="ECO:0000256" key="4">
    <source>
        <dbReference type="ARBA" id="ARBA00022691"/>
    </source>
</evidence>
<keyword evidence="5" id="KW-0443">Lipid metabolism</keyword>
<dbReference type="Proteomes" id="UP000228497">
    <property type="component" value="Unassembled WGS sequence"/>
</dbReference>
<dbReference type="AlphaFoldDB" id="A0A2M7FDW4"/>
<evidence type="ECO:0000256" key="1">
    <source>
        <dbReference type="ARBA" id="ARBA00010815"/>
    </source>
</evidence>
<keyword evidence="2 6" id="KW-0489">Methyltransferase</keyword>
<keyword evidence="3 6" id="KW-0808">Transferase</keyword>
<dbReference type="GO" id="GO:0032259">
    <property type="term" value="P:methylation"/>
    <property type="evidence" value="ECO:0007669"/>
    <property type="project" value="UniProtKB-KW"/>
</dbReference>
<dbReference type="PANTHER" id="PTHR43667">
    <property type="entry name" value="CYCLOPROPANE-FATTY-ACYL-PHOSPHOLIPID SYNTHASE"/>
    <property type="match status" value="1"/>
</dbReference>
<dbReference type="Gene3D" id="3.40.50.150">
    <property type="entry name" value="Vaccinia Virus protein VP39"/>
    <property type="match status" value="1"/>
</dbReference>